<dbReference type="InterPro" id="IPR050263">
    <property type="entry name" value="Bact_Fimbrial_Adh_Pro"/>
</dbReference>
<protein>
    <submittedName>
        <fullName evidence="3">Fimbrial protein</fullName>
    </submittedName>
</protein>
<dbReference type="EMBL" id="JPQU01000045">
    <property type="protein sequence ID" value="KFE54411.1"/>
    <property type="molecule type" value="Genomic_DNA"/>
</dbReference>
<dbReference type="OrthoDB" id="7027614at2"/>
<dbReference type="InterPro" id="IPR036937">
    <property type="entry name" value="Adhesion_dom_fimbrial_sf"/>
</dbReference>
<dbReference type="InterPro" id="IPR008966">
    <property type="entry name" value="Adhesion_dom_sf"/>
</dbReference>
<proteinExistence type="predicted"/>
<feature type="chain" id="PRO_5001798829" evidence="1">
    <location>
        <begin position="25"/>
        <end position="194"/>
    </location>
</feature>
<name>A0A085VG48_PSESX</name>
<dbReference type="GO" id="GO:0043709">
    <property type="term" value="P:cell adhesion involved in single-species biofilm formation"/>
    <property type="evidence" value="ECO:0007669"/>
    <property type="project" value="TreeGrafter"/>
</dbReference>
<sequence length="194" mass="19534">MKKLTLALAAAGAMALGLTGNANAANNGKLIFTGTLTNISCNVGPGVGTSPGNNPGEIAVDLGNVSFSDIGTSAQNRLETATPIQLLVNCSAGADQYNLVKMRFAARNGSGLDNNDAKLLRTTGAADGVGIGLLNAANQIMDLGGTETIDKPLVKDGAGGATAELNFGAVYVLNGTTTNPGNADGFMPFVLDYE</sequence>
<dbReference type="AlphaFoldDB" id="A0A085VG48"/>
<comment type="caution">
    <text evidence="3">The sequence shown here is derived from an EMBL/GenBank/DDBJ whole genome shotgun (WGS) entry which is preliminary data.</text>
</comment>
<dbReference type="Proteomes" id="UP000028631">
    <property type="component" value="Unassembled WGS sequence"/>
</dbReference>
<gene>
    <name evidence="3" type="ORF">IV01_16800</name>
</gene>
<evidence type="ECO:0000259" key="2">
    <source>
        <dbReference type="Pfam" id="PF00419"/>
    </source>
</evidence>
<dbReference type="RefSeq" id="WP_032629827.1">
    <property type="nucleotide sequence ID" value="NZ_JPQU01000045.1"/>
</dbReference>
<dbReference type="GO" id="GO:0009289">
    <property type="term" value="C:pilus"/>
    <property type="evidence" value="ECO:0007669"/>
    <property type="project" value="InterPro"/>
</dbReference>
<dbReference type="Gene3D" id="2.60.40.1090">
    <property type="entry name" value="Fimbrial-type adhesion domain"/>
    <property type="match status" value="1"/>
</dbReference>
<accession>A0A085VG48</accession>
<dbReference type="InterPro" id="IPR000259">
    <property type="entry name" value="Adhesion_dom_fimbrial"/>
</dbReference>
<evidence type="ECO:0000313" key="4">
    <source>
        <dbReference type="Proteomes" id="UP000028631"/>
    </source>
</evidence>
<keyword evidence="4" id="KW-1185">Reference proteome</keyword>
<evidence type="ECO:0000256" key="1">
    <source>
        <dbReference type="SAM" id="SignalP"/>
    </source>
</evidence>
<evidence type="ECO:0000313" key="3">
    <source>
        <dbReference type="EMBL" id="KFE54411.1"/>
    </source>
</evidence>
<organism evidence="3 4">
    <name type="scientific">Pseudomonas syringae</name>
    <dbReference type="NCBI Taxonomy" id="317"/>
    <lineage>
        <taxon>Bacteria</taxon>
        <taxon>Pseudomonadati</taxon>
        <taxon>Pseudomonadota</taxon>
        <taxon>Gammaproteobacteria</taxon>
        <taxon>Pseudomonadales</taxon>
        <taxon>Pseudomonadaceae</taxon>
        <taxon>Pseudomonas</taxon>
    </lineage>
</organism>
<dbReference type="Pfam" id="PF00419">
    <property type="entry name" value="Fimbrial"/>
    <property type="match status" value="1"/>
</dbReference>
<dbReference type="PANTHER" id="PTHR33420">
    <property type="entry name" value="FIMBRIAL SUBUNIT ELFA-RELATED"/>
    <property type="match status" value="1"/>
</dbReference>
<dbReference type="SUPFAM" id="SSF49401">
    <property type="entry name" value="Bacterial adhesins"/>
    <property type="match status" value="1"/>
</dbReference>
<dbReference type="PATRIC" id="fig|317.175.peg.3497"/>
<feature type="domain" description="Fimbrial-type adhesion" evidence="2">
    <location>
        <begin position="59"/>
        <end position="193"/>
    </location>
</feature>
<keyword evidence="1" id="KW-0732">Signal</keyword>
<dbReference type="PANTHER" id="PTHR33420:SF26">
    <property type="entry name" value="FIMBRIAL SUBUNIT"/>
    <property type="match status" value="1"/>
</dbReference>
<feature type="signal peptide" evidence="1">
    <location>
        <begin position="1"/>
        <end position="24"/>
    </location>
</feature>
<reference evidence="3 4" key="1">
    <citation type="submission" date="2014-07" db="EMBL/GenBank/DDBJ databases">
        <title>Draft Genome Sequences of Environmental Pseudomonas syringae strains.</title>
        <authorList>
            <person name="Baltrus D.A."/>
            <person name="Berge O."/>
            <person name="Morris C."/>
        </authorList>
    </citation>
    <scope>NUCLEOTIDE SEQUENCE [LARGE SCALE GENOMIC DNA]</scope>
    <source>
        <strain evidence="3 4">GAW0119</strain>
    </source>
</reference>